<feature type="chain" id="PRO_5045162446" evidence="2">
    <location>
        <begin position="16"/>
        <end position="192"/>
    </location>
</feature>
<reference evidence="3 4" key="1">
    <citation type="submission" date="2021-04" db="EMBL/GenBank/DDBJ databases">
        <authorList>
            <person name="Bliznina A."/>
        </authorList>
    </citation>
    <scope>NUCLEOTIDE SEQUENCE [LARGE SCALE GENOMIC DNA]</scope>
</reference>
<evidence type="ECO:0000313" key="3">
    <source>
        <dbReference type="EMBL" id="CAG5111444.1"/>
    </source>
</evidence>
<evidence type="ECO:0000313" key="4">
    <source>
        <dbReference type="Proteomes" id="UP001158576"/>
    </source>
</evidence>
<feature type="signal peptide" evidence="2">
    <location>
        <begin position="1"/>
        <end position="15"/>
    </location>
</feature>
<keyword evidence="1" id="KW-0472">Membrane</keyword>
<dbReference type="EMBL" id="OU015567">
    <property type="protein sequence ID" value="CAG5111444.1"/>
    <property type="molecule type" value="Genomic_DNA"/>
</dbReference>
<name>A0ABN7T5P4_OIKDI</name>
<gene>
    <name evidence="3" type="ORF">OKIOD_LOCUS14519</name>
</gene>
<evidence type="ECO:0000256" key="1">
    <source>
        <dbReference type="SAM" id="Phobius"/>
    </source>
</evidence>
<sequence length="192" mass="21974">MHFIFCIFLLSSVKAENSLEFERTIVGPLFSNFTQKNFCQTTECNVVRIKCPLKSTSITWKFRHIVAITRERAPVWVEFEAKKACNHTYLRQCENCREYCFWSPKEIEIQNYYALKDDGLYKCSDGLEEATGHLNFINPKCGSMCVAATTIVLLFSFAIVAGLTFPFIFSKATTNVGTCDNPRRVTNSRDES</sequence>
<protein>
    <submittedName>
        <fullName evidence="3">Oidioi.mRNA.OKI2018_I69.chr2.g5754.t1.cds</fullName>
    </submittedName>
</protein>
<organism evidence="3 4">
    <name type="scientific">Oikopleura dioica</name>
    <name type="common">Tunicate</name>
    <dbReference type="NCBI Taxonomy" id="34765"/>
    <lineage>
        <taxon>Eukaryota</taxon>
        <taxon>Metazoa</taxon>
        <taxon>Chordata</taxon>
        <taxon>Tunicata</taxon>
        <taxon>Appendicularia</taxon>
        <taxon>Copelata</taxon>
        <taxon>Oikopleuridae</taxon>
        <taxon>Oikopleura</taxon>
    </lineage>
</organism>
<accession>A0ABN7T5P4</accession>
<evidence type="ECO:0000256" key="2">
    <source>
        <dbReference type="SAM" id="SignalP"/>
    </source>
</evidence>
<feature type="transmembrane region" description="Helical" evidence="1">
    <location>
        <begin position="146"/>
        <end position="169"/>
    </location>
</feature>
<keyword evidence="2" id="KW-0732">Signal</keyword>
<keyword evidence="4" id="KW-1185">Reference proteome</keyword>
<proteinExistence type="predicted"/>
<keyword evidence="1" id="KW-0812">Transmembrane</keyword>
<keyword evidence="1" id="KW-1133">Transmembrane helix</keyword>
<dbReference type="Proteomes" id="UP001158576">
    <property type="component" value="Chromosome 2"/>
</dbReference>